<dbReference type="PANTHER" id="PTHR10668:SF105">
    <property type="entry name" value="DEHYDROGENASE-RELATED"/>
    <property type="match status" value="1"/>
</dbReference>
<dbReference type="SUPFAM" id="SSF51905">
    <property type="entry name" value="FAD/NAD(P)-binding domain"/>
    <property type="match status" value="1"/>
</dbReference>
<accession>A0ABU0FFJ6</accession>
<protein>
    <submittedName>
        <fullName evidence="1">Phytoene dehydrogenase-like protein</fullName>
    </submittedName>
</protein>
<dbReference type="InterPro" id="IPR036188">
    <property type="entry name" value="FAD/NAD-bd_sf"/>
</dbReference>
<keyword evidence="2" id="KW-1185">Reference proteome</keyword>
<reference evidence="1 2" key="1">
    <citation type="submission" date="2023-07" db="EMBL/GenBank/DDBJ databases">
        <title>Genomic Encyclopedia of Type Strains, Phase IV (KMG-IV): sequencing the most valuable type-strain genomes for metagenomic binning, comparative biology and taxonomic classification.</title>
        <authorList>
            <person name="Goeker M."/>
        </authorList>
    </citation>
    <scope>NUCLEOTIDE SEQUENCE [LARGE SCALE GENOMIC DNA]</scope>
    <source>
        <strain evidence="1 2">DSM 5896</strain>
    </source>
</reference>
<dbReference type="Proteomes" id="UP001237448">
    <property type="component" value="Unassembled WGS sequence"/>
</dbReference>
<dbReference type="PANTHER" id="PTHR10668">
    <property type="entry name" value="PHYTOENE DEHYDROGENASE"/>
    <property type="match status" value="1"/>
</dbReference>
<evidence type="ECO:0000313" key="2">
    <source>
        <dbReference type="Proteomes" id="UP001237448"/>
    </source>
</evidence>
<evidence type="ECO:0000313" key="1">
    <source>
        <dbReference type="EMBL" id="MDQ0393386.1"/>
    </source>
</evidence>
<dbReference type="Gene3D" id="3.50.50.60">
    <property type="entry name" value="FAD/NAD(P)-binding domain"/>
    <property type="match status" value="2"/>
</dbReference>
<comment type="caution">
    <text evidence="1">The sequence shown here is derived from an EMBL/GenBank/DDBJ whole genome shotgun (WGS) entry which is preliminary data.</text>
</comment>
<name>A0ABU0FFJ6_9HYPH</name>
<proteinExistence type="predicted"/>
<dbReference type="EMBL" id="JAUSVK010000001">
    <property type="protein sequence ID" value="MDQ0393386.1"/>
    <property type="molecule type" value="Genomic_DNA"/>
</dbReference>
<dbReference type="RefSeq" id="WP_307428640.1">
    <property type="nucleotide sequence ID" value="NZ_JAUSVK010000001.1"/>
</dbReference>
<dbReference type="Pfam" id="PF13450">
    <property type="entry name" value="NAD_binding_8"/>
    <property type="match status" value="1"/>
</dbReference>
<sequence>MSDFRYIIVGSGINALVAAALLGKKGHRVLVLERSDRIGGCLRTEEITVPGYAHDVMATTMVLFVTSPAYRALGKHLEARGLAFCHSPLPTGVLRPDGSHAILSMDRDRNIASFDALAPGDGKTFDAEMRRFGADAGFVFGLLGGSLWSSATLKLVAREAWKRGLKGLAAFFGEALAPARAYLETTYRSEEVRALWAPWALHCGLGPESSYSAEMTKVIGFAIEAAGCPVVEGGAKNLLGAFERLIRDQGGEILTGADVERVLPDGAGGRAAGVALADGRRFACRQGVIASVTPDQLYGRLLKDWPAPPPQEVTTGLARYRYGKGNMQMHYALKAPPRWKHGSELGQVALLHLTPGLDGVSRSANEAERGMLPAVPTICVGQPTALDPSRAPQGGAILWLQLPDTPRFVKGDAAGEIACPPDGRWTEALREAFADRVEAVLRTHVDGFDETVIARRAYSPADLEALNMNLVGGDPYGGFCGLDQFFLWRPFKTTTNYSTHVPALHHIGASTHPGPGLAGGSGFLLATSLK</sequence>
<organism evidence="1 2">
    <name type="scientific">Labrys monachus</name>
    <dbReference type="NCBI Taxonomy" id="217067"/>
    <lineage>
        <taxon>Bacteria</taxon>
        <taxon>Pseudomonadati</taxon>
        <taxon>Pseudomonadota</taxon>
        <taxon>Alphaproteobacteria</taxon>
        <taxon>Hyphomicrobiales</taxon>
        <taxon>Xanthobacteraceae</taxon>
        <taxon>Labrys</taxon>
    </lineage>
</organism>
<gene>
    <name evidence="1" type="ORF">J3R73_003178</name>
</gene>